<evidence type="ECO:0000256" key="1">
    <source>
        <dbReference type="SAM" id="MobiDB-lite"/>
    </source>
</evidence>
<gene>
    <name evidence="2" type="ORF">V6N11_051609</name>
</gene>
<proteinExistence type="predicted"/>
<sequence length="75" mass="7875">MNGGRSRGRGFAGDGRKSGGSMVVPISYPWLLLMCGGNEEGMGELSIKGNGRMFKGCGLVDPMMGMVDDGVECEQ</sequence>
<reference evidence="2 3" key="1">
    <citation type="journal article" date="2024" name="G3 (Bethesda)">
        <title>Genome assembly of Hibiscus sabdariffa L. provides insights into metabolisms of medicinal natural products.</title>
        <authorList>
            <person name="Kim T."/>
        </authorList>
    </citation>
    <scope>NUCLEOTIDE SEQUENCE [LARGE SCALE GENOMIC DNA]</scope>
    <source>
        <strain evidence="2">TK-2024</strain>
        <tissue evidence="2">Old leaves</tissue>
    </source>
</reference>
<organism evidence="2 3">
    <name type="scientific">Hibiscus sabdariffa</name>
    <name type="common">roselle</name>
    <dbReference type="NCBI Taxonomy" id="183260"/>
    <lineage>
        <taxon>Eukaryota</taxon>
        <taxon>Viridiplantae</taxon>
        <taxon>Streptophyta</taxon>
        <taxon>Embryophyta</taxon>
        <taxon>Tracheophyta</taxon>
        <taxon>Spermatophyta</taxon>
        <taxon>Magnoliopsida</taxon>
        <taxon>eudicotyledons</taxon>
        <taxon>Gunneridae</taxon>
        <taxon>Pentapetalae</taxon>
        <taxon>rosids</taxon>
        <taxon>malvids</taxon>
        <taxon>Malvales</taxon>
        <taxon>Malvaceae</taxon>
        <taxon>Malvoideae</taxon>
        <taxon>Hibiscus</taxon>
    </lineage>
</organism>
<accession>A0ABR2U7N6</accession>
<evidence type="ECO:0000313" key="3">
    <source>
        <dbReference type="Proteomes" id="UP001396334"/>
    </source>
</evidence>
<feature type="compositionally biased region" description="Gly residues" evidence="1">
    <location>
        <begin position="1"/>
        <end position="13"/>
    </location>
</feature>
<keyword evidence="3" id="KW-1185">Reference proteome</keyword>
<name>A0ABR2U7N6_9ROSI</name>
<feature type="region of interest" description="Disordered" evidence="1">
    <location>
        <begin position="1"/>
        <end position="21"/>
    </location>
</feature>
<evidence type="ECO:0000313" key="2">
    <source>
        <dbReference type="EMBL" id="KAK9045700.1"/>
    </source>
</evidence>
<comment type="caution">
    <text evidence="2">The sequence shown here is derived from an EMBL/GenBank/DDBJ whole genome shotgun (WGS) entry which is preliminary data.</text>
</comment>
<dbReference type="EMBL" id="JBBPBN010000001">
    <property type="protein sequence ID" value="KAK9045700.1"/>
    <property type="molecule type" value="Genomic_DNA"/>
</dbReference>
<dbReference type="Proteomes" id="UP001396334">
    <property type="component" value="Unassembled WGS sequence"/>
</dbReference>
<protein>
    <submittedName>
        <fullName evidence="2">Uncharacterized protein</fullName>
    </submittedName>
</protein>